<dbReference type="Pfam" id="PF18662">
    <property type="entry name" value="HTH_56"/>
    <property type="match status" value="1"/>
</dbReference>
<evidence type="ECO:0000313" key="3">
    <source>
        <dbReference type="EMBL" id="KZU92985.1"/>
    </source>
</evidence>
<name>A0A162EYA8_LACPN</name>
<dbReference type="InterPro" id="IPR040538">
    <property type="entry name" value="Cch_HTH"/>
</dbReference>
<dbReference type="PATRIC" id="fig|1590.201.peg.2607"/>
<dbReference type="AlphaFoldDB" id="A0A162EYA8"/>
<accession>A0A162EYA8</accession>
<evidence type="ECO:0000259" key="2">
    <source>
        <dbReference type="Pfam" id="PF18662"/>
    </source>
</evidence>
<feature type="domain" description="DUF927" evidence="1">
    <location>
        <begin position="37"/>
        <end position="290"/>
    </location>
</feature>
<dbReference type="Proteomes" id="UP000076882">
    <property type="component" value="Unassembled WGS sequence"/>
</dbReference>
<evidence type="ECO:0000313" key="4">
    <source>
        <dbReference type="Proteomes" id="UP000076882"/>
    </source>
</evidence>
<proteinExistence type="predicted"/>
<feature type="domain" description="Cch helix turn helix" evidence="2">
    <location>
        <begin position="440"/>
        <end position="512"/>
    </location>
</feature>
<gene>
    <name evidence="3" type="ORF">Lp19_2688</name>
</gene>
<dbReference type="EMBL" id="LUXM01000037">
    <property type="protein sequence ID" value="KZU92985.1"/>
    <property type="molecule type" value="Genomic_DNA"/>
</dbReference>
<dbReference type="Pfam" id="PF06048">
    <property type="entry name" value="DUF927"/>
    <property type="match status" value="1"/>
</dbReference>
<evidence type="ECO:0000259" key="1">
    <source>
        <dbReference type="Pfam" id="PF06048"/>
    </source>
</evidence>
<dbReference type="InterPro" id="IPR009270">
    <property type="entry name" value="DUF927"/>
</dbReference>
<comment type="caution">
    <text evidence="3">The sequence shown here is derived from an EMBL/GenBank/DDBJ whole genome shotgun (WGS) entry which is preliminary data.</text>
</comment>
<protein>
    <submittedName>
        <fullName evidence="3">Zn-finger CHC2 type</fullName>
    </submittedName>
</protein>
<reference evidence="3 4" key="1">
    <citation type="submission" date="2016-03" db="EMBL/GenBank/DDBJ databases">
        <title>Comparative genomics of 54 Lactobacillus plantarum strains reveals genomic uncoupling from niche constraints.</title>
        <authorList>
            <person name="Martino M.E."/>
        </authorList>
    </citation>
    <scope>NUCLEOTIDE SEQUENCE [LARGE SCALE GENOMIC DNA]</scope>
    <source>
        <strain evidence="3 4">19.1</strain>
    </source>
</reference>
<sequence>MNQLNNNILTDLKAGKEFSFGGFLLTKDGVFYQNDRLSSSFFISQKSKDPVTQELTYTLCYLFEGEWQDVIRGATDFQASRITSLVSLGIDFENVAKVNVLLAAYVMQQRKKISTSHDYNNLGWNDKNQYQTNQLIIDDKVVGRYQGDLDLEPVGKWADWQEGVQKLVLPHSNLTLVLMMAFATVLCGSPYVADLNSLVLELVGDSSSGKTTALEVALSVFGNPDSTAHGSLVRTFASTKNSMMKRLGGLFGVMVGFDDVGAHADGLSYTDFIYTVGNNREKDRLTSDATLQSGLPHRTWVITTGEEAISDNLQARGGIYVRLIEVNDLQYTKSANHSEEVKELVENNYGFAASKFADLVLEQQSGLGELKTVNYDALVSRLDYRDNKVERLAKQLSLVLVATDLVIDKWHWQIDKSSLTEVLTKVINEQAKNLDYSGFAYSKLVNFIRANAAHFDTNGAPSRLAPSHGSLDVTTSDGTVVTMSKSDFNDLVNELKLPNAKTLLKSWKKAGLTLLNEPDRVYWRGKNKQPLVKLKVDLELD</sequence>
<organism evidence="3 4">
    <name type="scientific">Lactiplantibacillus plantarum</name>
    <name type="common">Lactobacillus plantarum</name>
    <dbReference type="NCBI Taxonomy" id="1590"/>
    <lineage>
        <taxon>Bacteria</taxon>
        <taxon>Bacillati</taxon>
        <taxon>Bacillota</taxon>
        <taxon>Bacilli</taxon>
        <taxon>Lactobacillales</taxon>
        <taxon>Lactobacillaceae</taxon>
        <taxon>Lactiplantibacillus</taxon>
    </lineage>
</organism>